<feature type="region of interest" description="Disordered" evidence="1">
    <location>
        <begin position="1"/>
        <end position="117"/>
    </location>
</feature>
<evidence type="ECO:0000313" key="3">
    <source>
        <dbReference type="Proteomes" id="UP000006591"/>
    </source>
</evidence>
<evidence type="ECO:0008006" key="4">
    <source>
        <dbReference type="Google" id="ProtNLM"/>
    </source>
</evidence>
<dbReference type="Gramene" id="ONIVA01G32880.5">
    <property type="protein sequence ID" value="ONIVA01G32880.5"/>
    <property type="gene ID" value="ONIVA01G32880"/>
</dbReference>
<dbReference type="AlphaFoldDB" id="A0A0E0FS81"/>
<evidence type="ECO:0000313" key="2">
    <source>
        <dbReference type="EnsemblPlants" id="ONIVA01G32880.5"/>
    </source>
</evidence>
<accession>A0A0E0FS81</accession>
<protein>
    <recommendedName>
        <fullName evidence="4">FBD domain-containing protein</fullName>
    </recommendedName>
</protein>
<dbReference type="Proteomes" id="UP000006591">
    <property type="component" value="Chromosome 1"/>
</dbReference>
<evidence type="ECO:0000256" key="1">
    <source>
        <dbReference type="SAM" id="MobiDB-lite"/>
    </source>
</evidence>
<reference evidence="2" key="2">
    <citation type="submission" date="2018-04" db="EMBL/GenBank/DDBJ databases">
        <title>OnivRS2 (Oryza nivara Reference Sequence Version 2).</title>
        <authorList>
            <person name="Zhang J."/>
            <person name="Kudrna D."/>
            <person name="Lee S."/>
            <person name="Talag J."/>
            <person name="Rajasekar S."/>
            <person name="Welchert J."/>
            <person name="Hsing Y.-I."/>
            <person name="Wing R.A."/>
        </authorList>
    </citation>
    <scope>NUCLEOTIDE SEQUENCE [LARGE SCALE GENOMIC DNA]</scope>
</reference>
<feature type="compositionally biased region" description="Basic and acidic residues" evidence="1">
    <location>
        <begin position="58"/>
        <end position="105"/>
    </location>
</feature>
<keyword evidence="3" id="KW-1185">Reference proteome</keyword>
<reference evidence="2" key="1">
    <citation type="submission" date="2015-04" db="UniProtKB">
        <authorList>
            <consortium name="EnsemblPlants"/>
        </authorList>
    </citation>
    <scope>IDENTIFICATION</scope>
    <source>
        <strain evidence="2">SL10</strain>
    </source>
</reference>
<feature type="compositionally biased region" description="Low complexity" evidence="1">
    <location>
        <begin position="24"/>
        <end position="39"/>
    </location>
</feature>
<sequence>MRAEAGEATVLAGERGCDDKRRASAAVAASGGRAAASGAGEVGDAGGATGRAAVGEQMGERRPAAREGERGHRRDDGGRRGGVRHHGELARRDRADGGGRADGGEKASGGGVGEWPPVLSKAKTAMRRMLPKKCYLLGLQKLTLILDHNHEALARLASCLLNSSPNLKDLEIMDPFDIRYSGHLAAEFWEKHITADCIQNHLSVVTFYMRESLFGGYPRIGLCQFLVMNARALKRMSIKYHRSLYKTEHVATVLEAVQSELRLWPRASPDVQLELSEIDCIPSI</sequence>
<feature type="compositionally biased region" description="Gly residues" evidence="1">
    <location>
        <begin position="40"/>
        <end position="49"/>
    </location>
</feature>
<dbReference type="EnsemblPlants" id="ONIVA01G32880.5">
    <property type="protein sequence ID" value="ONIVA01G32880.5"/>
    <property type="gene ID" value="ONIVA01G32880"/>
</dbReference>
<proteinExistence type="predicted"/>
<name>A0A0E0FS81_ORYNI</name>
<dbReference type="HOGENOM" id="CLU_981344_0_0_1"/>
<organism evidence="2">
    <name type="scientific">Oryza nivara</name>
    <name type="common">Indian wild rice</name>
    <name type="synonym">Oryza sativa f. spontanea</name>
    <dbReference type="NCBI Taxonomy" id="4536"/>
    <lineage>
        <taxon>Eukaryota</taxon>
        <taxon>Viridiplantae</taxon>
        <taxon>Streptophyta</taxon>
        <taxon>Embryophyta</taxon>
        <taxon>Tracheophyta</taxon>
        <taxon>Spermatophyta</taxon>
        <taxon>Magnoliopsida</taxon>
        <taxon>Liliopsida</taxon>
        <taxon>Poales</taxon>
        <taxon>Poaceae</taxon>
        <taxon>BOP clade</taxon>
        <taxon>Oryzoideae</taxon>
        <taxon>Oryzeae</taxon>
        <taxon>Oryzinae</taxon>
        <taxon>Oryza</taxon>
    </lineage>
</organism>